<dbReference type="InterPro" id="IPR032710">
    <property type="entry name" value="NTF2-like_dom_sf"/>
</dbReference>
<accession>A0A2K9PR01</accession>
<dbReference type="Gene3D" id="3.10.450.50">
    <property type="match status" value="1"/>
</dbReference>
<dbReference type="SUPFAM" id="SSF54427">
    <property type="entry name" value="NTF2-like"/>
    <property type="match status" value="1"/>
</dbReference>
<keyword evidence="2" id="KW-1185">Reference proteome</keyword>
<protein>
    <recommendedName>
        <fullName evidence="3">Nuclear transport factor 2 family protein</fullName>
    </recommendedName>
</protein>
<dbReference type="AlphaFoldDB" id="A0A2K9PR01"/>
<evidence type="ECO:0000313" key="2">
    <source>
        <dbReference type="Proteomes" id="UP000235826"/>
    </source>
</evidence>
<dbReference type="InterPro" id="IPR039437">
    <property type="entry name" value="FrzH/put_lumazine-bd"/>
</dbReference>
<dbReference type="Pfam" id="PF12893">
    <property type="entry name" value="Lumazine_bd_2"/>
    <property type="match status" value="1"/>
</dbReference>
<dbReference type="KEGG" id="fek:C1H87_12460"/>
<name>A0A2K9PR01_9FLAO</name>
<proteinExistence type="predicted"/>
<dbReference type="Proteomes" id="UP000235826">
    <property type="component" value="Chromosome"/>
</dbReference>
<evidence type="ECO:0000313" key="1">
    <source>
        <dbReference type="EMBL" id="AUP79475.1"/>
    </source>
</evidence>
<organism evidence="1 2">
    <name type="scientific">Flavivirga eckloniae</name>
    <dbReference type="NCBI Taxonomy" id="1803846"/>
    <lineage>
        <taxon>Bacteria</taxon>
        <taxon>Pseudomonadati</taxon>
        <taxon>Bacteroidota</taxon>
        <taxon>Flavobacteriia</taxon>
        <taxon>Flavobacteriales</taxon>
        <taxon>Flavobacteriaceae</taxon>
        <taxon>Flavivirga</taxon>
    </lineage>
</organism>
<evidence type="ECO:0008006" key="3">
    <source>
        <dbReference type="Google" id="ProtNLM"/>
    </source>
</evidence>
<sequence>MTMRISVLTILVACISISYSYAQKKQVQESNSLTSNSINITKMNIQDEKQSFNDIKEVTKALEPYIKSALTGDGKLSRSAFYDHAHILGSIKGTVYNMTADEFGGAVSEGGPSENVQHHITWIDISGPAAAAKVEFLDWNGLRFTDFFVLYKKDGQWKISGKVYNSHSKN</sequence>
<reference evidence="1 2" key="1">
    <citation type="submission" date="2018-01" db="EMBL/GenBank/DDBJ databases">
        <title>Complete genome sequence of Flavivirga eckloniae ECD14 isolated from seaweed Ecklonia cava.</title>
        <authorList>
            <person name="Lee J.H."/>
            <person name="Baik K.S."/>
            <person name="Seong C.N."/>
        </authorList>
    </citation>
    <scope>NUCLEOTIDE SEQUENCE [LARGE SCALE GENOMIC DNA]</scope>
    <source>
        <strain evidence="1 2">ECD14</strain>
    </source>
</reference>
<gene>
    <name evidence="1" type="ORF">C1H87_12460</name>
</gene>
<dbReference type="EMBL" id="CP025791">
    <property type="protein sequence ID" value="AUP79475.1"/>
    <property type="molecule type" value="Genomic_DNA"/>
</dbReference>